<reference evidence="3" key="1">
    <citation type="submission" date="2016-06" db="EMBL/GenBank/DDBJ databases">
        <authorList>
            <person name="Varghese N."/>
            <person name="Submissions Spin"/>
        </authorList>
    </citation>
    <scope>NUCLEOTIDE SEQUENCE [LARGE SCALE GENOMIC DNA]</scope>
    <source>
        <strain evidence="3">DSM 44100</strain>
    </source>
</reference>
<feature type="compositionally biased region" description="Basic and acidic residues" evidence="1">
    <location>
        <begin position="55"/>
        <end position="64"/>
    </location>
</feature>
<keyword evidence="3" id="KW-1185">Reference proteome</keyword>
<accession>A0A1C4X0B3</accession>
<proteinExistence type="predicted"/>
<evidence type="ECO:0000313" key="3">
    <source>
        <dbReference type="Proteomes" id="UP000198797"/>
    </source>
</evidence>
<feature type="region of interest" description="Disordered" evidence="1">
    <location>
        <begin position="1"/>
        <end position="64"/>
    </location>
</feature>
<evidence type="ECO:0000313" key="2">
    <source>
        <dbReference type="EMBL" id="SCF01888.1"/>
    </source>
</evidence>
<protein>
    <submittedName>
        <fullName evidence="2">Uncharacterized protein</fullName>
    </submittedName>
</protein>
<dbReference type="EMBL" id="FMCU01000004">
    <property type="protein sequence ID" value="SCF01888.1"/>
    <property type="molecule type" value="Genomic_DNA"/>
</dbReference>
<sequence length="64" mass="7130">MGNAMTDNSDDDEARPRSGRPRTARPAEADRPPSALDAWARANRRGQCDWSDPETEPHLIRGLD</sequence>
<dbReference type="AlphaFoldDB" id="A0A1C4X0B3"/>
<dbReference type="Proteomes" id="UP000198797">
    <property type="component" value="Unassembled WGS sequence"/>
</dbReference>
<organism evidence="2 3">
    <name type="scientific">Micromonospora matsumotoense</name>
    <dbReference type="NCBI Taxonomy" id="121616"/>
    <lineage>
        <taxon>Bacteria</taxon>
        <taxon>Bacillati</taxon>
        <taxon>Actinomycetota</taxon>
        <taxon>Actinomycetes</taxon>
        <taxon>Micromonosporales</taxon>
        <taxon>Micromonosporaceae</taxon>
        <taxon>Micromonospora</taxon>
    </lineage>
</organism>
<name>A0A1C4X0B3_9ACTN</name>
<gene>
    <name evidence="2" type="ORF">GA0070216_10449</name>
</gene>
<evidence type="ECO:0000256" key="1">
    <source>
        <dbReference type="SAM" id="MobiDB-lite"/>
    </source>
</evidence>